<proteinExistence type="predicted"/>
<gene>
    <name evidence="1" type="ORF">AVDCRST_MAG28-189</name>
</gene>
<dbReference type="EMBL" id="CADCVE010000008">
    <property type="protein sequence ID" value="CAA9440537.1"/>
    <property type="molecule type" value="Genomic_DNA"/>
</dbReference>
<reference evidence="1" key="1">
    <citation type="submission" date="2020-02" db="EMBL/GenBank/DDBJ databases">
        <authorList>
            <person name="Meier V. D."/>
        </authorList>
    </citation>
    <scope>NUCLEOTIDE SEQUENCE</scope>
    <source>
        <strain evidence="1">AVDCRST_MAG28</strain>
    </source>
</reference>
<evidence type="ECO:0000313" key="1">
    <source>
        <dbReference type="EMBL" id="CAA9440537.1"/>
    </source>
</evidence>
<dbReference type="AlphaFoldDB" id="A0A6J4QL63"/>
<name>A0A6J4QL63_9ACTN</name>
<organism evidence="1">
    <name type="scientific">uncultured Rubrobacteraceae bacterium</name>
    <dbReference type="NCBI Taxonomy" id="349277"/>
    <lineage>
        <taxon>Bacteria</taxon>
        <taxon>Bacillati</taxon>
        <taxon>Actinomycetota</taxon>
        <taxon>Rubrobacteria</taxon>
        <taxon>Rubrobacterales</taxon>
        <taxon>Rubrobacteraceae</taxon>
        <taxon>environmental samples</taxon>
    </lineage>
</organism>
<protein>
    <submittedName>
        <fullName evidence="1">Uncharacterized protein</fullName>
    </submittedName>
</protein>
<accession>A0A6J4QL63</accession>
<sequence length="39" mass="4719">MQLQRRERAERDRRLCQFGVLRLSHGWSGTLETFVYHSV</sequence>